<dbReference type="InterPro" id="IPR046530">
    <property type="entry name" value="BIM1-like_dom"/>
</dbReference>
<dbReference type="EMBL" id="AMGV01000002">
    <property type="protein sequence ID" value="KEF61295.1"/>
    <property type="molecule type" value="Genomic_DNA"/>
</dbReference>
<evidence type="ECO:0000256" key="7">
    <source>
        <dbReference type="ARBA" id="ARBA00023288"/>
    </source>
</evidence>
<evidence type="ECO:0000256" key="1">
    <source>
        <dbReference type="ARBA" id="ARBA00004609"/>
    </source>
</evidence>
<keyword evidence="11" id="KW-1185">Reference proteome</keyword>
<evidence type="ECO:0000256" key="8">
    <source>
        <dbReference type="SAM" id="SignalP"/>
    </source>
</evidence>
<evidence type="ECO:0000256" key="4">
    <source>
        <dbReference type="ARBA" id="ARBA00022729"/>
    </source>
</evidence>
<proteinExistence type="predicted"/>
<dbReference type="GO" id="GO:0098552">
    <property type="term" value="C:side of membrane"/>
    <property type="evidence" value="ECO:0007669"/>
    <property type="project" value="UniProtKB-KW"/>
</dbReference>
<dbReference type="PANTHER" id="PTHR34992:SF10">
    <property type="entry name" value="COPPER ACQUISITION FACTOR BIM1-LIKE DOMAIN-CONTAINING PROTEIN"/>
    <property type="match status" value="1"/>
</dbReference>
<feature type="domain" description="Copper acquisition factor BIM1-like" evidence="9">
    <location>
        <begin position="18"/>
        <end position="195"/>
    </location>
</feature>
<feature type="signal peptide" evidence="8">
    <location>
        <begin position="1"/>
        <end position="18"/>
    </location>
</feature>
<dbReference type="GeneID" id="25277801"/>
<dbReference type="Pfam" id="PF20238">
    <property type="entry name" value="BIM1-like_dom"/>
    <property type="match status" value="1"/>
</dbReference>
<feature type="chain" id="PRO_5001683803" description="Copper acquisition factor BIM1-like domain-containing protein" evidence="8">
    <location>
        <begin position="19"/>
        <end position="238"/>
    </location>
</feature>
<protein>
    <recommendedName>
        <fullName evidence="9">Copper acquisition factor BIM1-like domain-containing protein</fullName>
    </recommendedName>
</protein>
<dbReference type="RefSeq" id="XP_013263885.1">
    <property type="nucleotide sequence ID" value="XM_013408431.1"/>
</dbReference>
<organism evidence="10 11">
    <name type="scientific">Exophiala aquamarina CBS 119918</name>
    <dbReference type="NCBI Taxonomy" id="1182545"/>
    <lineage>
        <taxon>Eukaryota</taxon>
        <taxon>Fungi</taxon>
        <taxon>Dikarya</taxon>
        <taxon>Ascomycota</taxon>
        <taxon>Pezizomycotina</taxon>
        <taxon>Eurotiomycetes</taxon>
        <taxon>Chaetothyriomycetidae</taxon>
        <taxon>Chaetothyriales</taxon>
        <taxon>Herpotrichiellaceae</taxon>
        <taxon>Exophiala</taxon>
    </lineage>
</organism>
<gene>
    <name evidence="10" type="ORF">A1O9_02860</name>
</gene>
<comment type="caution">
    <text evidence="10">The sequence shown here is derived from an EMBL/GenBank/DDBJ whole genome shotgun (WGS) entry which is preliminary data.</text>
</comment>
<dbReference type="STRING" id="1182545.A0A072Q0A7"/>
<keyword evidence="5" id="KW-0472">Membrane</keyword>
<evidence type="ECO:0000259" key="9">
    <source>
        <dbReference type="Pfam" id="PF20238"/>
    </source>
</evidence>
<evidence type="ECO:0000256" key="2">
    <source>
        <dbReference type="ARBA" id="ARBA00022475"/>
    </source>
</evidence>
<dbReference type="CDD" id="cd21176">
    <property type="entry name" value="LPMO_auxiliary-like"/>
    <property type="match status" value="1"/>
</dbReference>
<evidence type="ECO:0000313" key="11">
    <source>
        <dbReference type="Proteomes" id="UP000027920"/>
    </source>
</evidence>
<accession>A0A072Q0A7</accession>
<dbReference type="Proteomes" id="UP000027920">
    <property type="component" value="Unassembled WGS sequence"/>
</dbReference>
<keyword evidence="6" id="KW-0325">Glycoprotein</keyword>
<dbReference type="HOGENOM" id="CLU_070647_1_1_1"/>
<sequence length="238" mass="25576">MLSRPIFALLSLLSLVHAHTVITYPGWRGDNLHSSGTVLETNGLGTLETNSNNETLFPYGMQWIYPCGGMPTSQNRTKWPVKGGGVAFQPGWFAGHETAFVFINLGLGTIPQNMSLSMLNGIQLIGPTKDPYPGSFCFPQVPLPAGITVNVGDNATIQVIELAVHGAALYNCVDITFAEPEDVELLTPDNCFNSSQISSSLVFTTTSLTEESTAAQLFTSPMAYLIAVAVMILSMMLL</sequence>
<reference evidence="10 11" key="1">
    <citation type="submission" date="2013-03" db="EMBL/GenBank/DDBJ databases">
        <title>The Genome Sequence of Exophiala aquamarina CBS 119918.</title>
        <authorList>
            <consortium name="The Broad Institute Genomics Platform"/>
            <person name="Cuomo C."/>
            <person name="de Hoog S."/>
            <person name="Gorbushina A."/>
            <person name="Walker B."/>
            <person name="Young S.K."/>
            <person name="Zeng Q."/>
            <person name="Gargeya S."/>
            <person name="Fitzgerald M."/>
            <person name="Haas B."/>
            <person name="Abouelleil A."/>
            <person name="Allen A.W."/>
            <person name="Alvarado L."/>
            <person name="Arachchi H.M."/>
            <person name="Berlin A.M."/>
            <person name="Chapman S.B."/>
            <person name="Gainer-Dewar J."/>
            <person name="Goldberg J."/>
            <person name="Griggs A."/>
            <person name="Gujja S."/>
            <person name="Hansen M."/>
            <person name="Howarth C."/>
            <person name="Imamovic A."/>
            <person name="Ireland A."/>
            <person name="Larimer J."/>
            <person name="McCowan C."/>
            <person name="Murphy C."/>
            <person name="Pearson M."/>
            <person name="Poon T.W."/>
            <person name="Priest M."/>
            <person name="Roberts A."/>
            <person name="Saif S."/>
            <person name="Shea T."/>
            <person name="Sisk P."/>
            <person name="Sykes S."/>
            <person name="Wortman J."/>
            <person name="Nusbaum C."/>
            <person name="Birren B."/>
        </authorList>
    </citation>
    <scope>NUCLEOTIDE SEQUENCE [LARGE SCALE GENOMIC DNA]</scope>
    <source>
        <strain evidence="10 11">CBS 119918</strain>
    </source>
</reference>
<dbReference type="GO" id="GO:0005886">
    <property type="term" value="C:plasma membrane"/>
    <property type="evidence" value="ECO:0007669"/>
    <property type="project" value="UniProtKB-SubCell"/>
</dbReference>
<name>A0A072Q0A7_9EURO</name>
<evidence type="ECO:0000313" key="10">
    <source>
        <dbReference type="EMBL" id="KEF61295.1"/>
    </source>
</evidence>
<dbReference type="OrthoDB" id="5329488at2759"/>
<keyword evidence="7" id="KW-0449">Lipoprotein</keyword>
<dbReference type="InterPro" id="IPR046936">
    <property type="entry name" value="BIM1-like"/>
</dbReference>
<evidence type="ECO:0000256" key="3">
    <source>
        <dbReference type="ARBA" id="ARBA00022622"/>
    </source>
</evidence>
<comment type="subcellular location">
    <subcellularLocation>
        <location evidence="1">Cell membrane</location>
        <topology evidence="1">Lipid-anchor</topology>
        <topology evidence="1">GPI-anchor</topology>
    </subcellularLocation>
</comment>
<keyword evidence="4 8" id="KW-0732">Signal</keyword>
<dbReference type="VEuPathDB" id="FungiDB:A1O9_02860"/>
<evidence type="ECO:0000256" key="6">
    <source>
        <dbReference type="ARBA" id="ARBA00023180"/>
    </source>
</evidence>
<dbReference type="PANTHER" id="PTHR34992">
    <property type="entry name" value="HYPHAL ANASTAMOSIS-7 PROTEIN"/>
    <property type="match status" value="1"/>
</dbReference>
<evidence type="ECO:0000256" key="5">
    <source>
        <dbReference type="ARBA" id="ARBA00023136"/>
    </source>
</evidence>
<dbReference type="AlphaFoldDB" id="A0A072Q0A7"/>
<keyword evidence="2" id="KW-1003">Cell membrane</keyword>
<keyword evidence="3" id="KW-0336">GPI-anchor</keyword>